<evidence type="ECO:0000256" key="1">
    <source>
        <dbReference type="ARBA" id="ARBA00001917"/>
    </source>
</evidence>
<feature type="domain" description="DUS-like FMN-binding" evidence="10">
    <location>
        <begin position="6"/>
        <end position="300"/>
    </location>
</feature>
<dbReference type="Gene3D" id="3.20.20.70">
    <property type="entry name" value="Aldolase class I"/>
    <property type="match status" value="1"/>
</dbReference>
<dbReference type="RefSeq" id="WP_109729547.1">
    <property type="nucleotide sequence ID" value="NZ_BAAACK010000007.1"/>
</dbReference>
<keyword evidence="5" id="KW-0521">NADP</keyword>
<dbReference type="PANTHER" id="PTHR45846">
    <property type="entry name" value="TRNA-DIHYDROURIDINE(47) SYNTHASE [NAD(P)(+)]-LIKE"/>
    <property type="match status" value="1"/>
</dbReference>
<feature type="binding site" evidence="9">
    <location>
        <position position="64"/>
    </location>
    <ligand>
        <name>FMN</name>
        <dbReference type="ChEBI" id="CHEBI:58210"/>
    </ligand>
</feature>
<evidence type="ECO:0000256" key="4">
    <source>
        <dbReference type="ARBA" id="ARBA00022694"/>
    </source>
</evidence>
<keyword evidence="4 7" id="KW-0819">tRNA processing</keyword>
<evidence type="ECO:0000313" key="11">
    <source>
        <dbReference type="EMBL" id="PWJ32186.1"/>
    </source>
</evidence>
<dbReference type="GO" id="GO:0003723">
    <property type="term" value="F:RNA binding"/>
    <property type="evidence" value="ECO:0007669"/>
    <property type="project" value="TreeGrafter"/>
</dbReference>
<evidence type="ECO:0000256" key="3">
    <source>
        <dbReference type="ARBA" id="ARBA00022643"/>
    </source>
</evidence>
<dbReference type="InterPro" id="IPR035587">
    <property type="entry name" value="DUS-like_FMN-bd"/>
</dbReference>
<reference evidence="11 12" key="1">
    <citation type="submission" date="2018-05" db="EMBL/GenBank/DDBJ databases">
        <title>The Hungate 1000. A catalogue of reference genomes from the rumen microbiome.</title>
        <authorList>
            <person name="Kelly W."/>
        </authorList>
    </citation>
    <scope>NUCLEOTIDE SEQUENCE [LARGE SCALE GENOMIC DNA]</scope>
    <source>
        <strain evidence="11 12">NLAE-zl-C242</strain>
    </source>
</reference>
<evidence type="ECO:0000256" key="9">
    <source>
        <dbReference type="PIRSR" id="PIRSR006621-2"/>
    </source>
</evidence>
<evidence type="ECO:0000256" key="5">
    <source>
        <dbReference type="ARBA" id="ARBA00022857"/>
    </source>
</evidence>
<dbReference type="GO" id="GO:0050660">
    <property type="term" value="F:flavin adenine dinucleotide binding"/>
    <property type="evidence" value="ECO:0007669"/>
    <property type="project" value="InterPro"/>
</dbReference>
<evidence type="ECO:0000259" key="10">
    <source>
        <dbReference type="Pfam" id="PF01207"/>
    </source>
</evidence>
<dbReference type="PIRSF" id="PIRSF006621">
    <property type="entry name" value="Dus"/>
    <property type="match status" value="1"/>
</dbReference>
<keyword evidence="2 7" id="KW-0285">Flavoprotein</keyword>
<dbReference type="GO" id="GO:0017150">
    <property type="term" value="F:tRNA dihydrouridine synthase activity"/>
    <property type="evidence" value="ECO:0007669"/>
    <property type="project" value="InterPro"/>
</dbReference>
<keyword evidence="6 7" id="KW-0560">Oxidoreductase</keyword>
<feature type="binding site" evidence="9">
    <location>
        <position position="162"/>
    </location>
    <ligand>
        <name>FMN</name>
        <dbReference type="ChEBI" id="CHEBI:58210"/>
    </ligand>
</feature>
<evidence type="ECO:0000256" key="7">
    <source>
        <dbReference type="PIRNR" id="PIRNR006621"/>
    </source>
</evidence>
<comment type="caution">
    <text evidence="11">The sequence shown here is derived from an EMBL/GenBank/DDBJ whole genome shotgun (WGS) entry which is preliminary data.</text>
</comment>
<evidence type="ECO:0000313" key="12">
    <source>
        <dbReference type="Proteomes" id="UP000245845"/>
    </source>
</evidence>
<dbReference type="OrthoDB" id="9764501at2"/>
<evidence type="ECO:0000256" key="6">
    <source>
        <dbReference type="ARBA" id="ARBA00023002"/>
    </source>
</evidence>
<dbReference type="EC" id="1.3.1.-" evidence="7"/>
<sequence>MRFYFAPLEGISGYIYRNAYHTYFGEIDKYFIPFIMPNQFGHLSSKEKNDILPEHNEGMAAVPQILTNSADDFIRTARKLKTYGYREVNLNLGCPSRTVVTKGRGSGFLAFPDKLDHFLEEIFSAADIRISIKTRIGKESPEEFDHLLEIYQKYPLAELIIHPRLQTDIYKNTPDWEVFGRAIGSCGCNICYNGDIFSVQDYRRFEEAFPDVGCVMLGRGILSNPGLVCEIKNHTPLEKSTLKAFHDRIYVDYQKVLSGDRTILFKMKELWFYMAPLFTNYEKYAKKIRKSEKLTVYEKAVEALFGEQEIA</sequence>
<evidence type="ECO:0000256" key="2">
    <source>
        <dbReference type="ARBA" id="ARBA00022630"/>
    </source>
</evidence>
<dbReference type="PROSITE" id="PS01136">
    <property type="entry name" value="UPF0034"/>
    <property type="match status" value="1"/>
</dbReference>
<dbReference type="InterPro" id="IPR001269">
    <property type="entry name" value="DUS_fam"/>
</dbReference>
<keyword evidence="12" id="KW-1185">Reference proteome</keyword>
<keyword evidence="9" id="KW-0547">Nucleotide-binding</keyword>
<dbReference type="Pfam" id="PF01207">
    <property type="entry name" value="Dus"/>
    <property type="match status" value="1"/>
</dbReference>
<comment type="similarity">
    <text evidence="7">Belongs to the dus family.</text>
</comment>
<accession>A0A2Y9B8U0</accession>
<dbReference type="InterPro" id="IPR018517">
    <property type="entry name" value="tRNA_hU_synthase_CS"/>
</dbReference>
<evidence type="ECO:0000256" key="8">
    <source>
        <dbReference type="PIRSR" id="PIRSR006621-1"/>
    </source>
</evidence>
<proteinExistence type="inferred from homology"/>
<feature type="binding site" evidence="9">
    <location>
        <position position="133"/>
    </location>
    <ligand>
        <name>FMN</name>
        <dbReference type="ChEBI" id="CHEBI:58210"/>
    </ligand>
</feature>
<protein>
    <recommendedName>
        <fullName evidence="7">tRNA-dihydrouridine synthase</fullName>
        <ecNumber evidence="7">1.3.1.-</ecNumber>
    </recommendedName>
</protein>
<comment type="function">
    <text evidence="7">Catalyzes the synthesis of 5,6-dihydrouridine (D), a modified base found in the D-loop of most tRNAs, via the reduction of the C5-C6 double bond in target uridines.</text>
</comment>
<keyword evidence="3 7" id="KW-0288">FMN</keyword>
<feature type="active site" description="Proton donor" evidence="8">
    <location>
        <position position="94"/>
    </location>
</feature>
<feature type="binding site" evidence="9">
    <location>
        <begin position="218"/>
        <end position="219"/>
    </location>
    <ligand>
        <name>FMN</name>
        <dbReference type="ChEBI" id="CHEBI:58210"/>
    </ligand>
</feature>
<organism evidence="11 12">
    <name type="scientific">Faecalicatena orotica</name>
    <dbReference type="NCBI Taxonomy" id="1544"/>
    <lineage>
        <taxon>Bacteria</taxon>
        <taxon>Bacillati</taxon>
        <taxon>Bacillota</taxon>
        <taxon>Clostridia</taxon>
        <taxon>Lachnospirales</taxon>
        <taxon>Lachnospiraceae</taxon>
        <taxon>Faecalicatena</taxon>
    </lineage>
</organism>
<dbReference type="SUPFAM" id="SSF51395">
    <property type="entry name" value="FMN-linked oxidoreductases"/>
    <property type="match status" value="1"/>
</dbReference>
<dbReference type="EMBL" id="QGDL01000001">
    <property type="protein sequence ID" value="PWJ32186.1"/>
    <property type="molecule type" value="Genomic_DNA"/>
</dbReference>
<gene>
    <name evidence="11" type="ORF">A8806_101474</name>
</gene>
<dbReference type="InterPro" id="IPR013785">
    <property type="entry name" value="Aldolase_TIM"/>
</dbReference>
<name>A0A2Y9B8U0_9FIRM</name>
<dbReference type="PANTHER" id="PTHR45846:SF1">
    <property type="entry name" value="TRNA-DIHYDROURIDINE(47) SYNTHASE [NAD(P)(+)]-LIKE"/>
    <property type="match status" value="1"/>
</dbReference>
<dbReference type="AlphaFoldDB" id="A0A2Y9B8U0"/>
<dbReference type="CDD" id="cd02801">
    <property type="entry name" value="DUS_like_FMN"/>
    <property type="match status" value="1"/>
</dbReference>
<dbReference type="Proteomes" id="UP000245845">
    <property type="component" value="Unassembled WGS sequence"/>
</dbReference>
<comment type="cofactor">
    <cofactor evidence="1 7 9">
        <name>FMN</name>
        <dbReference type="ChEBI" id="CHEBI:58210"/>
    </cofactor>
</comment>